<dbReference type="KEGG" id="esj:SJ05684_c08220"/>
<name>A0A249P931_9HYPH</name>
<evidence type="ECO:0000313" key="1">
    <source>
        <dbReference type="EMBL" id="ASY62285.1"/>
    </source>
</evidence>
<dbReference type="EMBL" id="CP023067">
    <property type="protein sequence ID" value="ASY62285.1"/>
    <property type="molecule type" value="Genomic_DNA"/>
</dbReference>
<reference evidence="1 2" key="1">
    <citation type="submission" date="2017-08" db="EMBL/GenBank/DDBJ databases">
        <title>Multipartite genome sequences of Sinorhizobium species nodulating soybeans.</title>
        <authorList>
            <person name="Tian C.F."/>
        </authorList>
    </citation>
    <scope>NUCLEOTIDE SEQUENCE [LARGE SCALE GENOMIC DNA]</scope>
    <source>
        <strain evidence="1 2">CCBAU 05684</strain>
    </source>
</reference>
<dbReference type="Proteomes" id="UP000217211">
    <property type="component" value="Chromosome"/>
</dbReference>
<gene>
    <name evidence="1" type="ORF">SJ05684_c08220</name>
</gene>
<accession>A0A249P931</accession>
<protein>
    <submittedName>
        <fullName evidence="1">Uncharacterized protein</fullName>
    </submittedName>
</protein>
<proteinExistence type="predicted"/>
<organism evidence="1 2">
    <name type="scientific">Sinorhizobium sojae CCBAU 05684</name>
    <dbReference type="NCBI Taxonomy" id="716928"/>
    <lineage>
        <taxon>Bacteria</taxon>
        <taxon>Pseudomonadati</taxon>
        <taxon>Pseudomonadota</taxon>
        <taxon>Alphaproteobacteria</taxon>
        <taxon>Hyphomicrobiales</taxon>
        <taxon>Rhizobiaceae</taxon>
        <taxon>Sinorhizobium/Ensifer group</taxon>
        <taxon>Sinorhizobium</taxon>
    </lineage>
</organism>
<evidence type="ECO:0000313" key="2">
    <source>
        <dbReference type="Proteomes" id="UP000217211"/>
    </source>
</evidence>
<sequence>MANGFFWLDRGRYGHGFSIWHGSWRSKPLSPFIETIDHSHRRLL</sequence>
<keyword evidence="2" id="KW-1185">Reference proteome</keyword>
<dbReference type="AlphaFoldDB" id="A0A249P931"/>